<feature type="repeat" description="PPR" evidence="3">
    <location>
        <begin position="270"/>
        <end position="304"/>
    </location>
</feature>
<dbReference type="PANTHER" id="PTHR47938">
    <property type="entry name" value="RESPIRATORY COMPLEX I CHAPERONE (CIA84), PUTATIVE (AFU_ORTHOLOGUE AFUA_2G06020)-RELATED"/>
    <property type="match status" value="1"/>
</dbReference>
<dbReference type="Pfam" id="PF12854">
    <property type="entry name" value="PPR_1"/>
    <property type="match status" value="1"/>
</dbReference>
<dbReference type="PANTHER" id="PTHR47938:SF35">
    <property type="entry name" value="PENTATRICOPEPTIDE REPEAT-CONTAINING PROTEIN 4, MITOCHONDRIAL-RELATED"/>
    <property type="match status" value="1"/>
</dbReference>
<dbReference type="GO" id="GO:0003729">
    <property type="term" value="F:mRNA binding"/>
    <property type="evidence" value="ECO:0007669"/>
    <property type="project" value="TreeGrafter"/>
</dbReference>
<evidence type="ECO:0000313" key="4">
    <source>
        <dbReference type="EMBL" id="KAK1402673.1"/>
    </source>
</evidence>
<comment type="caution">
    <text evidence="4">The sequence shown here is derived from an EMBL/GenBank/DDBJ whole genome shotgun (WGS) entry which is preliminary data.</text>
</comment>
<accession>A0AAD8JGH8</accession>
<feature type="repeat" description="PPR" evidence="3">
    <location>
        <begin position="305"/>
        <end position="339"/>
    </location>
</feature>
<dbReference type="EMBL" id="JAUIZM010000001">
    <property type="protein sequence ID" value="KAK1402673.1"/>
    <property type="molecule type" value="Genomic_DNA"/>
</dbReference>
<evidence type="ECO:0000313" key="5">
    <source>
        <dbReference type="Proteomes" id="UP001237642"/>
    </source>
</evidence>
<dbReference type="AlphaFoldDB" id="A0AAD8JGH8"/>
<reference evidence="4" key="1">
    <citation type="submission" date="2023-02" db="EMBL/GenBank/DDBJ databases">
        <title>Genome of toxic invasive species Heracleum sosnowskyi carries increased number of genes despite the absence of recent whole-genome duplications.</title>
        <authorList>
            <person name="Schelkunov M."/>
            <person name="Shtratnikova V."/>
            <person name="Makarenko M."/>
            <person name="Klepikova A."/>
            <person name="Omelchenko D."/>
            <person name="Novikova G."/>
            <person name="Obukhova E."/>
            <person name="Bogdanov V."/>
            <person name="Penin A."/>
            <person name="Logacheva M."/>
        </authorList>
    </citation>
    <scope>NUCLEOTIDE SEQUENCE</scope>
    <source>
        <strain evidence="4">Hsosn_3</strain>
        <tissue evidence="4">Leaf</tissue>
    </source>
</reference>
<dbReference type="InterPro" id="IPR011990">
    <property type="entry name" value="TPR-like_helical_dom_sf"/>
</dbReference>
<dbReference type="Proteomes" id="UP001237642">
    <property type="component" value="Unassembled WGS sequence"/>
</dbReference>
<feature type="repeat" description="PPR" evidence="3">
    <location>
        <begin position="198"/>
        <end position="232"/>
    </location>
</feature>
<reference evidence="4" key="2">
    <citation type="submission" date="2023-05" db="EMBL/GenBank/DDBJ databases">
        <authorList>
            <person name="Schelkunov M.I."/>
        </authorList>
    </citation>
    <scope>NUCLEOTIDE SEQUENCE</scope>
    <source>
        <strain evidence="4">Hsosn_3</strain>
        <tissue evidence="4">Leaf</tissue>
    </source>
</reference>
<evidence type="ECO:0000256" key="3">
    <source>
        <dbReference type="PROSITE-ProRule" id="PRU00708"/>
    </source>
</evidence>
<dbReference type="InterPro" id="IPR002885">
    <property type="entry name" value="PPR_rpt"/>
</dbReference>
<feature type="repeat" description="PPR" evidence="3">
    <location>
        <begin position="340"/>
        <end position="374"/>
    </location>
</feature>
<proteinExistence type="inferred from homology"/>
<dbReference type="Pfam" id="PF13041">
    <property type="entry name" value="PPR_2"/>
    <property type="match status" value="3"/>
</dbReference>
<keyword evidence="5" id="KW-1185">Reference proteome</keyword>
<evidence type="ECO:0000256" key="1">
    <source>
        <dbReference type="ARBA" id="ARBA00007626"/>
    </source>
</evidence>
<name>A0AAD8JGH8_9APIA</name>
<dbReference type="Gene3D" id="1.25.40.10">
    <property type="entry name" value="Tetratricopeptide repeat domain"/>
    <property type="match status" value="5"/>
</dbReference>
<organism evidence="4 5">
    <name type="scientific">Heracleum sosnowskyi</name>
    <dbReference type="NCBI Taxonomy" id="360622"/>
    <lineage>
        <taxon>Eukaryota</taxon>
        <taxon>Viridiplantae</taxon>
        <taxon>Streptophyta</taxon>
        <taxon>Embryophyta</taxon>
        <taxon>Tracheophyta</taxon>
        <taxon>Spermatophyta</taxon>
        <taxon>Magnoliopsida</taxon>
        <taxon>eudicotyledons</taxon>
        <taxon>Gunneridae</taxon>
        <taxon>Pentapetalae</taxon>
        <taxon>asterids</taxon>
        <taxon>campanulids</taxon>
        <taxon>Apiales</taxon>
        <taxon>Apiaceae</taxon>
        <taxon>Apioideae</taxon>
        <taxon>apioid superclade</taxon>
        <taxon>Tordylieae</taxon>
        <taxon>Tordyliinae</taxon>
        <taxon>Heracleum</taxon>
    </lineage>
</organism>
<evidence type="ECO:0000256" key="2">
    <source>
        <dbReference type="ARBA" id="ARBA00022737"/>
    </source>
</evidence>
<gene>
    <name evidence="4" type="ORF">POM88_002278</name>
</gene>
<comment type="similarity">
    <text evidence="1">Belongs to the PPR family. P subfamily.</text>
</comment>
<keyword evidence="2" id="KW-0677">Repeat</keyword>
<feature type="repeat" description="PPR" evidence="3">
    <location>
        <begin position="375"/>
        <end position="409"/>
    </location>
</feature>
<feature type="repeat" description="PPR" evidence="3">
    <location>
        <begin position="410"/>
        <end position="444"/>
    </location>
</feature>
<protein>
    <submittedName>
        <fullName evidence="4">Pentatricopeptide repeat-containing protein</fullName>
    </submittedName>
</protein>
<dbReference type="NCBIfam" id="TIGR00756">
    <property type="entry name" value="PPR"/>
    <property type="match status" value="7"/>
</dbReference>
<dbReference type="PROSITE" id="PS51375">
    <property type="entry name" value="PPR"/>
    <property type="match status" value="7"/>
</dbReference>
<feature type="repeat" description="PPR" evidence="3">
    <location>
        <begin position="234"/>
        <end position="264"/>
    </location>
</feature>
<sequence length="508" mass="57722">MNSIKFSARFFSSTPSSKPSSNLPWISPLQFLKPTSKTLPDPPQSPIETPPRKPKFISHETAVTLIKNEKSPQKALEIFNKVSTQKGFNHNNSTYAVILHKLAFFKKFNAVEGIIHQMRYETCRFNEGIFVNLMTHYAKSLMFCKVVEMFDCIELIVRDKPSLKAISSCLNILVEGNEVALARRFLLNVRKDCSFVANTCIFNILVKYHCKRGDLDSAFEVVEEMKKEEVSRPNLITYSTLMTGLCVNGRLQDAFDLFEEMVSKYQILPDALTYNVLISGFCQNGKVDRGRKILDFMRKNGCMPNIINYSTLMNGFLKEGRFKDVKEVFDEIKNAGLKPDKICYTTLITCMCRSGAIDEAIEVLEEMKHEECRTDTVIFNVILGGLCSQNRFDEALEMLERLPLKGIFLNKASYRIVLNSLCKEEELEKASRLLGMMLSRGFVPHFATSNELLAQLCKAGMAADATTTLFGMMNMGFKPEPDSWSLVIDLICRERKLVSVFELLDELT</sequence>